<evidence type="ECO:0000256" key="3">
    <source>
        <dbReference type="ARBA" id="ARBA00022691"/>
    </source>
</evidence>
<dbReference type="GO" id="GO:0003677">
    <property type="term" value="F:DNA binding"/>
    <property type="evidence" value="ECO:0007669"/>
    <property type="project" value="TreeGrafter"/>
</dbReference>
<evidence type="ECO:0000256" key="5">
    <source>
        <dbReference type="ARBA" id="ARBA00047422"/>
    </source>
</evidence>
<keyword evidence="2 6" id="KW-0808">Transferase</keyword>
<dbReference type="Pfam" id="PF00145">
    <property type="entry name" value="DNA_methylase"/>
    <property type="match status" value="1"/>
</dbReference>
<dbReference type="InterPro" id="IPR018117">
    <property type="entry name" value="C5_DNA_meth_AS"/>
</dbReference>
<dbReference type="EMBL" id="RJTU01000015">
    <property type="protein sequence ID" value="ROI14644.1"/>
    <property type="molecule type" value="Genomic_DNA"/>
</dbReference>
<evidence type="ECO:0000256" key="4">
    <source>
        <dbReference type="ARBA" id="ARBA00022747"/>
    </source>
</evidence>
<protein>
    <recommendedName>
        <fullName evidence="8">Cytosine-specific methyltransferase</fullName>
        <ecNumber evidence="8">2.1.1.37</ecNumber>
    </recommendedName>
</protein>
<dbReference type="PROSITE" id="PS51679">
    <property type="entry name" value="SAM_MT_C5"/>
    <property type="match status" value="1"/>
</dbReference>
<dbReference type="SUPFAM" id="SSF53335">
    <property type="entry name" value="S-adenosyl-L-methionine-dependent methyltransferases"/>
    <property type="match status" value="1"/>
</dbReference>
<keyword evidence="1 6" id="KW-0489">Methyltransferase</keyword>
<dbReference type="Gene3D" id="3.90.120.10">
    <property type="entry name" value="DNA Methylase, subunit A, domain 2"/>
    <property type="match status" value="1"/>
</dbReference>
<proteinExistence type="inferred from homology"/>
<comment type="similarity">
    <text evidence="6 7">Belongs to the class I-like SAM-binding methyltransferase superfamily. C5-methyltransferase family.</text>
</comment>
<gene>
    <name evidence="9" type="ORF">EGH73_02445</name>
</gene>
<dbReference type="Gene3D" id="3.40.50.150">
    <property type="entry name" value="Vaccinia Virus protein VP39"/>
    <property type="match status" value="1"/>
</dbReference>
<dbReference type="EC" id="2.1.1.37" evidence="8"/>
<comment type="catalytic activity">
    <reaction evidence="5 8">
        <text>a 2'-deoxycytidine in DNA + S-adenosyl-L-methionine = a 5-methyl-2'-deoxycytidine in DNA + S-adenosyl-L-homocysteine + H(+)</text>
        <dbReference type="Rhea" id="RHEA:13681"/>
        <dbReference type="Rhea" id="RHEA-COMP:11369"/>
        <dbReference type="Rhea" id="RHEA-COMP:11370"/>
        <dbReference type="ChEBI" id="CHEBI:15378"/>
        <dbReference type="ChEBI" id="CHEBI:57856"/>
        <dbReference type="ChEBI" id="CHEBI:59789"/>
        <dbReference type="ChEBI" id="CHEBI:85452"/>
        <dbReference type="ChEBI" id="CHEBI:85454"/>
        <dbReference type="EC" id="2.1.1.37"/>
    </reaction>
</comment>
<sequence length="354" mass="39754">MRVVDLFAGVGGLSFGFAMAGFETVFAIEHDESIANTYKLNHPNTDVFSTDIEKLNLKDLTKKYKNIDIVVGGPPCQGFSQKGKRLSLDDERNYLFQYFIEFVKAFKPKYFLLENVPNITTTSNGFFKNEIICAFNDLGYEVDVDILTASDFGVPQNRKRAFFLGKKGTEKLLLPKTNGKKTTVADAIYDLPKIKSGEGREIDNYPCEPLSDYQKLMRKGSKGIYNHQATKHSELALKKLSMIPKGMGKEVLPKELLTKSIFSGTWTRLKEDGFAPTITTRFDTPSSGMFTHPILDRCITVREGARLQSFPDRFIFYGTKSSQLKQVGNAVPPLLAYSIAKTIKKDNDNENVSK</sequence>
<dbReference type="InterPro" id="IPR029063">
    <property type="entry name" value="SAM-dependent_MTases_sf"/>
</dbReference>
<dbReference type="PANTHER" id="PTHR10629:SF52">
    <property type="entry name" value="DNA (CYTOSINE-5)-METHYLTRANSFERASE 1"/>
    <property type="match status" value="1"/>
</dbReference>
<dbReference type="Proteomes" id="UP000267623">
    <property type="component" value="Unassembled WGS sequence"/>
</dbReference>
<feature type="active site" evidence="6">
    <location>
        <position position="76"/>
    </location>
</feature>
<dbReference type="AlphaFoldDB" id="A0A3N0XB98"/>
<keyword evidence="3 6" id="KW-0949">S-adenosyl-L-methionine</keyword>
<accession>A0A3N0XB98</accession>
<keyword evidence="4" id="KW-0680">Restriction system</keyword>
<dbReference type="PRINTS" id="PR00105">
    <property type="entry name" value="C5METTRFRASE"/>
</dbReference>
<evidence type="ECO:0000256" key="1">
    <source>
        <dbReference type="ARBA" id="ARBA00022603"/>
    </source>
</evidence>
<dbReference type="PROSITE" id="PS00095">
    <property type="entry name" value="C5_MTASE_2"/>
    <property type="match status" value="1"/>
</dbReference>
<dbReference type="PROSITE" id="PS00094">
    <property type="entry name" value="C5_MTASE_1"/>
    <property type="match status" value="1"/>
</dbReference>
<dbReference type="InterPro" id="IPR001525">
    <property type="entry name" value="C5_MeTfrase"/>
</dbReference>
<dbReference type="GO" id="GO:0044027">
    <property type="term" value="P:negative regulation of gene expression via chromosomal CpG island methylation"/>
    <property type="evidence" value="ECO:0007669"/>
    <property type="project" value="TreeGrafter"/>
</dbReference>
<evidence type="ECO:0000256" key="8">
    <source>
        <dbReference type="RuleBase" id="RU000417"/>
    </source>
</evidence>
<evidence type="ECO:0000256" key="2">
    <source>
        <dbReference type="ARBA" id="ARBA00022679"/>
    </source>
</evidence>
<dbReference type="GO" id="GO:0003886">
    <property type="term" value="F:DNA (cytosine-5-)-methyltransferase activity"/>
    <property type="evidence" value="ECO:0007669"/>
    <property type="project" value="UniProtKB-EC"/>
</dbReference>
<dbReference type="GO" id="GO:0009307">
    <property type="term" value="P:DNA restriction-modification system"/>
    <property type="evidence" value="ECO:0007669"/>
    <property type="project" value="UniProtKB-KW"/>
</dbReference>
<reference evidence="10" key="1">
    <citation type="submission" date="2018-11" db="EMBL/GenBank/DDBJ databases">
        <title>Proposal to divide the Flavobacteriaceae and reorganize its genera based on Amino Acid Identity values calculated from whole genome sequences.</title>
        <authorList>
            <person name="Nicholson A.C."/>
            <person name="Gulvik C.A."/>
            <person name="Whitney A.M."/>
            <person name="Humrighouse B.W."/>
            <person name="Bell M."/>
            <person name="Holmes B."/>
            <person name="Steigerwalt A."/>
            <person name="Villarma A."/>
            <person name="Sheth M."/>
            <person name="Batra D."/>
            <person name="Pryor J."/>
            <person name="Bernardet J.-F."/>
            <person name="Hugo C."/>
            <person name="Kampfer P."/>
            <person name="Newman J."/>
            <person name="Mcquiston J."/>
        </authorList>
    </citation>
    <scope>NUCLEOTIDE SEQUENCE [LARGE SCALE GENOMIC DNA]</scope>
    <source>
        <strain evidence="10">DSM 22165</strain>
    </source>
</reference>
<organism evidence="9 10">
    <name type="scientific">Epilithonimonas hominis</name>
    <dbReference type="NCBI Taxonomy" id="420404"/>
    <lineage>
        <taxon>Bacteria</taxon>
        <taxon>Pseudomonadati</taxon>
        <taxon>Bacteroidota</taxon>
        <taxon>Flavobacteriia</taxon>
        <taxon>Flavobacteriales</taxon>
        <taxon>Weeksellaceae</taxon>
        <taxon>Chryseobacterium group</taxon>
        <taxon>Epilithonimonas</taxon>
    </lineage>
</organism>
<comment type="caution">
    <text evidence="9">The sequence shown here is derived from an EMBL/GenBank/DDBJ whole genome shotgun (WGS) entry which is preliminary data.</text>
</comment>
<dbReference type="NCBIfam" id="TIGR00675">
    <property type="entry name" value="dcm"/>
    <property type="match status" value="1"/>
</dbReference>
<dbReference type="InterPro" id="IPR031303">
    <property type="entry name" value="C5_meth_CS"/>
</dbReference>
<dbReference type="InterPro" id="IPR050390">
    <property type="entry name" value="C5-Methyltransferase"/>
</dbReference>
<dbReference type="PANTHER" id="PTHR10629">
    <property type="entry name" value="CYTOSINE-SPECIFIC METHYLTRANSFERASE"/>
    <property type="match status" value="1"/>
</dbReference>
<evidence type="ECO:0000256" key="7">
    <source>
        <dbReference type="RuleBase" id="RU000416"/>
    </source>
</evidence>
<evidence type="ECO:0000313" key="9">
    <source>
        <dbReference type="EMBL" id="ROI14644.1"/>
    </source>
</evidence>
<dbReference type="GO" id="GO:0032259">
    <property type="term" value="P:methylation"/>
    <property type="evidence" value="ECO:0007669"/>
    <property type="project" value="UniProtKB-KW"/>
</dbReference>
<evidence type="ECO:0000256" key="6">
    <source>
        <dbReference type="PROSITE-ProRule" id="PRU01016"/>
    </source>
</evidence>
<dbReference type="RefSeq" id="WP_123280521.1">
    <property type="nucleotide sequence ID" value="NZ_RJTU01000015.1"/>
</dbReference>
<name>A0A3N0XB98_9FLAO</name>
<evidence type="ECO:0000313" key="10">
    <source>
        <dbReference type="Proteomes" id="UP000267623"/>
    </source>
</evidence>
<dbReference type="CDD" id="cd00315">
    <property type="entry name" value="Cyt_C5_DNA_methylase"/>
    <property type="match status" value="1"/>
</dbReference>